<dbReference type="Proteomes" id="UP000031258">
    <property type="component" value="Unassembled WGS sequence"/>
</dbReference>
<sequence>MKELNLNEISEVTGSGTCRCSSDVIWRSCPNQNACYSFCIRHGGMRAYWGADLN</sequence>
<name>A0A0C1QVM2_9RICK</name>
<comment type="caution">
    <text evidence="1">The sequence shown here is derived from an EMBL/GenBank/DDBJ whole genome shotgun (WGS) entry which is preliminary data.</text>
</comment>
<dbReference type="AlphaFoldDB" id="A0A0C1QVM2"/>
<evidence type="ECO:0000313" key="2">
    <source>
        <dbReference type="Proteomes" id="UP000031258"/>
    </source>
</evidence>
<accession>A0A0C1QVM2</accession>
<keyword evidence="2" id="KW-1185">Reference proteome</keyword>
<organism evidence="1 2">
    <name type="scientific">Candidatus Jidaibacter acanthamoebae</name>
    <dbReference type="NCBI Taxonomy" id="86105"/>
    <lineage>
        <taxon>Bacteria</taxon>
        <taxon>Pseudomonadati</taxon>
        <taxon>Pseudomonadota</taxon>
        <taxon>Alphaproteobacteria</taxon>
        <taxon>Rickettsiales</taxon>
        <taxon>Candidatus Midichloriaceae</taxon>
        <taxon>Candidatus Jidaibacter</taxon>
    </lineage>
</organism>
<gene>
    <name evidence="1" type="ORF">NF27_KH00020</name>
</gene>
<evidence type="ECO:0008006" key="3">
    <source>
        <dbReference type="Google" id="ProtNLM"/>
    </source>
</evidence>
<evidence type="ECO:0000313" key="1">
    <source>
        <dbReference type="EMBL" id="KIE04040.1"/>
    </source>
</evidence>
<proteinExistence type="predicted"/>
<protein>
    <recommendedName>
        <fullName evidence="3">Bacteriocin</fullName>
    </recommendedName>
</protein>
<dbReference type="EMBL" id="JSWE01000249">
    <property type="protein sequence ID" value="KIE04040.1"/>
    <property type="molecule type" value="Genomic_DNA"/>
</dbReference>
<reference evidence="1 2" key="1">
    <citation type="submission" date="2014-11" db="EMBL/GenBank/DDBJ databases">
        <title>A Rickettsiales Symbiont of Amoebae With Ancient Features.</title>
        <authorList>
            <person name="Schulz F."/>
            <person name="Martijn J."/>
            <person name="Wascher F."/>
            <person name="Kostanjsek R."/>
            <person name="Ettema T.J."/>
            <person name="Horn M."/>
        </authorList>
    </citation>
    <scope>NUCLEOTIDE SEQUENCE [LARGE SCALE GENOMIC DNA]</scope>
    <source>
        <strain evidence="1 2">UWC36</strain>
    </source>
</reference>